<dbReference type="PIRSF" id="PIRSF029347">
    <property type="entry name" value="RecF"/>
    <property type="match status" value="1"/>
</dbReference>
<sequence length="411" mass="46965">MEVEMLKQITIKGFKGITDLTLNLDKINVLIGVNSSGKSTILQALDLLANCASRDVAEYLKDKNWKVSDIKSQISKSPFLSYKSIFEFEEKEQPFLLIWDIEFKLISATSVNLLEESISKVNSKWDKSLCNPKKMEKLYEKASPLYTYKDGIVNYETFPGQKIKTQESEFSLSLGSSGLKIIDFSAKKEILLLKEYLEHTTNFETLAAENMRRSSRGTTEDIGVGGKQLAAFIKQMTPKQRESYIEKVHSILSNMDSIDAFTKGTPGWVELFINEKFSSNAIKVRPYHISDGTLRILAFVALFYVKYDSGLLMLDEIENGLNPYITTKIVELLYEFTSQTRHQLLLTTHSSLMLDDFKPEDIIYVYRNQDGSIGAERVFNNKKIKEFLEYMNPGEIWINLTEKELLESDGN</sequence>
<dbReference type="Gene3D" id="3.40.50.300">
    <property type="entry name" value="P-loop containing nucleotide triphosphate hydrolases"/>
    <property type="match status" value="1"/>
</dbReference>
<dbReference type="GO" id="GO:0005524">
    <property type="term" value="F:ATP binding"/>
    <property type="evidence" value="ECO:0007669"/>
    <property type="project" value="InterPro"/>
</dbReference>
<protein>
    <recommendedName>
        <fullName evidence="1">Endonuclease GajA/Old nuclease/RecF-like AAA domain-containing protein</fullName>
    </recommendedName>
</protein>
<dbReference type="KEGG" id="caci:CLOAM1705"/>
<dbReference type="GO" id="GO:0016887">
    <property type="term" value="F:ATP hydrolysis activity"/>
    <property type="evidence" value="ECO:0007669"/>
    <property type="project" value="InterPro"/>
</dbReference>
<gene>
    <name evidence="2" type="ordered locus">CLOAM1705</name>
</gene>
<dbReference type="AlphaFoldDB" id="B0VJ98"/>
<dbReference type="HOGENOM" id="CLU_035814_2_0_0"/>
<evidence type="ECO:0000259" key="1">
    <source>
        <dbReference type="Pfam" id="PF13175"/>
    </source>
</evidence>
<organism evidence="2 3">
    <name type="scientific">Cloacimonas acidaminovorans (strain Evry)</name>
    <dbReference type="NCBI Taxonomy" id="459349"/>
    <lineage>
        <taxon>Bacteria</taxon>
        <taxon>Pseudomonadati</taxon>
        <taxon>Candidatus Cloacimonadota</taxon>
        <taxon>Candidatus Cloacimonadia</taxon>
        <taxon>Candidatus Cloacimonadales</taxon>
        <taxon>Candidatus Cloacimonadaceae</taxon>
        <taxon>Candidatus Cloacimonas</taxon>
    </lineage>
</organism>
<keyword evidence="3" id="KW-1185">Reference proteome</keyword>
<dbReference type="STRING" id="459349.CLOAM1705"/>
<dbReference type="Proteomes" id="UP000002019">
    <property type="component" value="Chromosome"/>
</dbReference>
<dbReference type="InterPro" id="IPR027417">
    <property type="entry name" value="P-loop_NTPase"/>
</dbReference>
<dbReference type="Pfam" id="PF13175">
    <property type="entry name" value="AAA_15"/>
    <property type="match status" value="1"/>
</dbReference>
<evidence type="ECO:0000313" key="2">
    <source>
        <dbReference type="EMBL" id="CAO81541.1"/>
    </source>
</evidence>
<dbReference type="SUPFAM" id="SSF52540">
    <property type="entry name" value="P-loop containing nucleoside triphosphate hydrolases"/>
    <property type="match status" value="1"/>
</dbReference>
<dbReference type="EMBL" id="CU466930">
    <property type="protein sequence ID" value="CAO81541.1"/>
    <property type="molecule type" value="Genomic_DNA"/>
</dbReference>
<dbReference type="InterPro" id="IPR051396">
    <property type="entry name" value="Bact_Antivir_Def_Nuclease"/>
</dbReference>
<proteinExistence type="predicted"/>
<dbReference type="eggNOG" id="COG4637">
    <property type="taxonomic scope" value="Bacteria"/>
</dbReference>
<dbReference type="PANTHER" id="PTHR43581">
    <property type="entry name" value="ATP/GTP PHOSPHATASE"/>
    <property type="match status" value="1"/>
</dbReference>
<dbReference type="InterPro" id="IPR014555">
    <property type="entry name" value="RecF-like"/>
</dbReference>
<name>B0VJ98_CLOAI</name>
<accession>B0VJ98</accession>
<evidence type="ECO:0000313" key="3">
    <source>
        <dbReference type="Proteomes" id="UP000002019"/>
    </source>
</evidence>
<dbReference type="PANTHER" id="PTHR43581:SF4">
    <property type="entry name" value="ATP_GTP PHOSPHATASE"/>
    <property type="match status" value="1"/>
</dbReference>
<dbReference type="InterPro" id="IPR041685">
    <property type="entry name" value="AAA_GajA/Old/RecF-like"/>
</dbReference>
<reference evidence="2 3" key="1">
    <citation type="journal article" date="2008" name="J. Bacteriol.">
        <title>'Candidatus Cloacamonas acidaminovorans': genome sequence reconstruction provides a first glimpse of a new bacterial division.</title>
        <authorList>
            <person name="Pelletier E."/>
            <person name="Kreimeyer A."/>
            <person name="Bocs S."/>
            <person name="Rouy Z."/>
            <person name="Gyapay G."/>
            <person name="Chouari R."/>
            <person name="Riviere D."/>
            <person name="Ganesan A."/>
            <person name="Daegelen P."/>
            <person name="Sghir A."/>
            <person name="Cohen G.N."/>
            <person name="Medigue C."/>
            <person name="Weissenbach J."/>
            <person name="Le Paslier D."/>
        </authorList>
    </citation>
    <scope>NUCLEOTIDE SEQUENCE [LARGE SCALE GENOMIC DNA]</scope>
    <source>
        <strain evidence="3">Evry</strain>
    </source>
</reference>
<feature type="domain" description="Endonuclease GajA/Old nuclease/RecF-like AAA" evidence="1">
    <location>
        <begin position="5"/>
        <end position="353"/>
    </location>
</feature>